<organism evidence="2 3">
    <name type="scientific">Veillonella absiana</name>
    <dbReference type="NCBI Taxonomy" id="3079305"/>
    <lineage>
        <taxon>Bacteria</taxon>
        <taxon>Bacillati</taxon>
        <taxon>Bacillota</taxon>
        <taxon>Negativicutes</taxon>
        <taxon>Veillonellales</taxon>
        <taxon>Veillonellaceae</taxon>
        <taxon>Veillonella</taxon>
    </lineage>
</organism>
<reference evidence="2 3" key="1">
    <citation type="submission" date="2023-10" db="EMBL/GenBank/DDBJ databases">
        <title>Veillonella sp. nov., isolated from a pig farm feces dump.</title>
        <authorList>
            <person name="Chang Y.-H."/>
        </authorList>
    </citation>
    <scope>NUCLEOTIDE SEQUENCE [LARGE SCALE GENOMIC DNA]</scope>
    <source>
        <strain evidence="2 3">YH-vei2233</strain>
    </source>
</reference>
<dbReference type="Pfam" id="PF04961">
    <property type="entry name" value="FTCD_C"/>
    <property type="match status" value="1"/>
</dbReference>
<proteinExistence type="predicted"/>
<dbReference type="InterPro" id="IPR036178">
    <property type="entry name" value="Formintransfe-cycloase-like_sf"/>
</dbReference>
<dbReference type="Gene3D" id="1.20.120.680">
    <property type="entry name" value="Formiminotetrahydrofolate cyclodeaminase monomer, up-and-down helical bundle"/>
    <property type="match status" value="1"/>
</dbReference>
<feature type="domain" description="Cyclodeaminase/cyclohydrolase" evidence="1">
    <location>
        <begin position="7"/>
        <end position="187"/>
    </location>
</feature>
<sequence length="206" mass="21940">MELKTLTVQDFVTAAASEAPTPGGGAVAAVTAATGAALAEMVANLTIGKKGYEDVKDVMVDLQQRAQVIRERSLELAQADADAFGLFMNALALPKETDEEKAIRKEALQNAYKSAGSVPFEIGELANQIFDLADIAVQQGNTNLVTDGAIAAINARAAVRAAFLNVRINLMGIKDEAFNKEMREKMEAIESQIDAREQAIVNACNL</sequence>
<keyword evidence="3" id="KW-1185">Reference proteome</keyword>
<gene>
    <name evidence="2" type="ORF">RVY80_06685</name>
</gene>
<dbReference type="Proteomes" id="UP001272515">
    <property type="component" value="Unassembled WGS sequence"/>
</dbReference>
<evidence type="ECO:0000259" key="1">
    <source>
        <dbReference type="Pfam" id="PF04961"/>
    </source>
</evidence>
<name>A0ABU3Z9E4_9FIRM</name>
<dbReference type="InterPro" id="IPR007044">
    <property type="entry name" value="Cyclodeamin/CycHdrlase"/>
</dbReference>
<evidence type="ECO:0000313" key="2">
    <source>
        <dbReference type="EMBL" id="MDV5088525.1"/>
    </source>
</evidence>
<evidence type="ECO:0000313" key="3">
    <source>
        <dbReference type="Proteomes" id="UP001272515"/>
    </source>
</evidence>
<accession>A0ABU3Z9E4</accession>
<comment type="caution">
    <text evidence="2">The sequence shown here is derived from an EMBL/GenBank/DDBJ whole genome shotgun (WGS) entry which is preliminary data.</text>
</comment>
<dbReference type="SUPFAM" id="SSF101262">
    <property type="entry name" value="Methenyltetrahydrofolate cyclohydrolase-like"/>
    <property type="match status" value="1"/>
</dbReference>
<protein>
    <submittedName>
        <fullName evidence="2">Cyclodeaminase/cyclohydrolase family protein</fullName>
    </submittedName>
</protein>
<dbReference type="RefSeq" id="WP_295189203.1">
    <property type="nucleotide sequence ID" value="NZ_JAWJZA010000006.1"/>
</dbReference>
<dbReference type="EMBL" id="JAWJZB010000007">
    <property type="protein sequence ID" value="MDV5088525.1"/>
    <property type="molecule type" value="Genomic_DNA"/>
</dbReference>